<dbReference type="Proteomes" id="UP000074247">
    <property type="component" value="Unassembled WGS sequence"/>
</dbReference>
<dbReference type="EMBL" id="AGQS02005830">
    <property type="protein sequence ID" value="KYF39119.1"/>
    <property type="molecule type" value="Genomic_DNA"/>
</dbReference>
<dbReference type="EC" id="2.4.1.37" evidence="1"/>
<dbReference type="AlphaFoldDB" id="A0A139XK15"/>
<accession>A0A139XK15</accession>
<reference evidence="1 2" key="1">
    <citation type="journal article" date="2016" name="Nat. Commun.">
        <title>Local admixture of amplified and diversified secreted pathogenesis determinants shapes mosaic Toxoplasma gondii genomes.</title>
        <authorList>
            <person name="Lorenzi H."/>
            <person name="Khan A."/>
            <person name="Behnke M.S."/>
            <person name="Namasivayam S."/>
            <person name="Swapna L.S."/>
            <person name="Hadjithomas M."/>
            <person name="Karamycheva S."/>
            <person name="Pinney D."/>
            <person name="Brunk B.P."/>
            <person name="Ajioka J.W."/>
            <person name="Ajzenberg D."/>
            <person name="Boothroyd J.C."/>
            <person name="Boyle J.P."/>
            <person name="Darde M.L."/>
            <person name="Diaz-Miranda M.A."/>
            <person name="Dubey J.P."/>
            <person name="Fritz H.M."/>
            <person name="Gennari S.M."/>
            <person name="Gregory B.D."/>
            <person name="Kim K."/>
            <person name="Saeij J.P."/>
            <person name="Su C."/>
            <person name="White M.W."/>
            <person name="Zhu X.Q."/>
            <person name="Howe D.K."/>
            <person name="Rosenthal B.M."/>
            <person name="Grigg M.E."/>
            <person name="Parkinson J."/>
            <person name="Liu L."/>
            <person name="Kissinger J.C."/>
            <person name="Roos D.S."/>
            <person name="Sibley L.D."/>
        </authorList>
    </citation>
    <scope>NUCLEOTIDE SEQUENCE [LARGE SCALE GENOMIC DNA]</scope>
    <source>
        <strain evidence="1 2">ARI</strain>
    </source>
</reference>
<feature type="non-terminal residue" evidence="1">
    <location>
        <position position="1"/>
    </location>
</feature>
<sequence length="31" mass="3490">SLDCTVKLWSCNRAQQKELAEKQLKKSEGPA</sequence>
<evidence type="ECO:0000313" key="2">
    <source>
        <dbReference type="Proteomes" id="UP000074247"/>
    </source>
</evidence>
<gene>
    <name evidence="1" type="ORF">TGARI_319570C</name>
</gene>
<keyword evidence="1" id="KW-0328">Glycosyltransferase</keyword>
<keyword evidence="1" id="KW-0808">Transferase</keyword>
<organism evidence="1 2">
    <name type="scientific">Toxoplasma gondii ARI</name>
    <dbReference type="NCBI Taxonomy" id="1074872"/>
    <lineage>
        <taxon>Eukaryota</taxon>
        <taxon>Sar</taxon>
        <taxon>Alveolata</taxon>
        <taxon>Apicomplexa</taxon>
        <taxon>Conoidasida</taxon>
        <taxon>Coccidia</taxon>
        <taxon>Eucoccidiorida</taxon>
        <taxon>Eimeriorina</taxon>
        <taxon>Sarcocystidae</taxon>
        <taxon>Toxoplasma</taxon>
    </lineage>
</organism>
<evidence type="ECO:0000313" key="1">
    <source>
        <dbReference type="EMBL" id="KYF39119.1"/>
    </source>
</evidence>
<dbReference type="GO" id="GO:0004381">
    <property type="term" value="F:fucosylgalactoside 3-alpha-galactosyltransferase activity"/>
    <property type="evidence" value="ECO:0007669"/>
    <property type="project" value="UniProtKB-EC"/>
</dbReference>
<name>A0A139XK15_TOXGO</name>
<comment type="caution">
    <text evidence="1">The sequence shown here is derived from an EMBL/GenBank/DDBJ whole genome shotgun (WGS) entry which is preliminary data.</text>
</comment>
<proteinExistence type="predicted"/>
<dbReference type="VEuPathDB" id="ToxoDB:TGARI_319570C"/>
<protein>
    <submittedName>
        <fullName evidence="1">WD domain, G-beta repeat-containing protein</fullName>
        <ecNumber evidence="1">2.4.1.37</ecNumber>
    </submittedName>
</protein>